<organism evidence="2 3">
    <name type="scientific">Stachybotrys elegans</name>
    <dbReference type="NCBI Taxonomy" id="80388"/>
    <lineage>
        <taxon>Eukaryota</taxon>
        <taxon>Fungi</taxon>
        <taxon>Dikarya</taxon>
        <taxon>Ascomycota</taxon>
        <taxon>Pezizomycotina</taxon>
        <taxon>Sordariomycetes</taxon>
        <taxon>Hypocreomycetidae</taxon>
        <taxon>Hypocreales</taxon>
        <taxon>Stachybotryaceae</taxon>
        <taxon>Stachybotrys</taxon>
    </lineage>
</organism>
<dbReference type="Pfam" id="PF06985">
    <property type="entry name" value="HET"/>
    <property type="match status" value="1"/>
</dbReference>
<evidence type="ECO:0000259" key="1">
    <source>
        <dbReference type="Pfam" id="PF06985"/>
    </source>
</evidence>
<accession>A0A8K0SUC5</accession>
<dbReference type="PANTHER" id="PTHR33112">
    <property type="entry name" value="DOMAIN PROTEIN, PUTATIVE-RELATED"/>
    <property type="match status" value="1"/>
</dbReference>
<dbReference type="InterPro" id="IPR010730">
    <property type="entry name" value="HET"/>
</dbReference>
<dbReference type="AlphaFoldDB" id="A0A8K0SUC5"/>
<dbReference type="Proteomes" id="UP000813444">
    <property type="component" value="Unassembled WGS sequence"/>
</dbReference>
<dbReference type="OrthoDB" id="2975793at2759"/>
<dbReference type="PANTHER" id="PTHR33112:SF12">
    <property type="entry name" value="HETEROKARYON INCOMPATIBILITY DOMAIN-CONTAINING PROTEIN"/>
    <property type="match status" value="1"/>
</dbReference>
<feature type="domain" description="Heterokaryon incompatibility" evidence="1">
    <location>
        <begin position="203"/>
        <end position="349"/>
    </location>
</feature>
<keyword evidence="3" id="KW-1185">Reference proteome</keyword>
<gene>
    <name evidence="2" type="ORF">B0I35DRAFT_407157</name>
</gene>
<evidence type="ECO:0000313" key="3">
    <source>
        <dbReference type="Proteomes" id="UP000813444"/>
    </source>
</evidence>
<dbReference type="EMBL" id="JAGPNK010000004">
    <property type="protein sequence ID" value="KAH7322707.1"/>
    <property type="molecule type" value="Genomic_DNA"/>
</dbReference>
<reference evidence="2" key="1">
    <citation type="journal article" date="2021" name="Nat. Commun.">
        <title>Genetic determinants of endophytism in the Arabidopsis root mycobiome.</title>
        <authorList>
            <person name="Mesny F."/>
            <person name="Miyauchi S."/>
            <person name="Thiergart T."/>
            <person name="Pickel B."/>
            <person name="Atanasova L."/>
            <person name="Karlsson M."/>
            <person name="Huettel B."/>
            <person name="Barry K.W."/>
            <person name="Haridas S."/>
            <person name="Chen C."/>
            <person name="Bauer D."/>
            <person name="Andreopoulos W."/>
            <person name="Pangilinan J."/>
            <person name="LaButti K."/>
            <person name="Riley R."/>
            <person name="Lipzen A."/>
            <person name="Clum A."/>
            <person name="Drula E."/>
            <person name="Henrissat B."/>
            <person name="Kohler A."/>
            <person name="Grigoriev I.V."/>
            <person name="Martin F.M."/>
            <person name="Hacquard S."/>
        </authorList>
    </citation>
    <scope>NUCLEOTIDE SEQUENCE</scope>
    <source>
        <strain evidence="2">MPI-CAGE-CH-0235</strain>
    </source>
</reference>
<protein>
    <submittedName>
        <fullName evidence="2">Heterokaryon incompatibility protein-domain-containing protein</fullName>
    </submittedName>
</protein>
<proteinExistence type="predicted"/>
<evidence type="ECO:0000313" key="2">
    <source>
        <dbReference type="EMBL" id="KAH7322707.1"/>
    </source>
</evidence>
<name>A0A8K0SUC5_9HYPO</name>
<sequence length="770" mass="87077">MACTEFCMRLQSIADGPIPSGDQLIEHLQLSRDLASPSYLLGTWGALQSRECAFCQLVVLAILEASDVSAIDPEQPIYAFTSCEEAAVRISYPSTLGTQLVFIADEGTVTKPENGRVIDGSQPVSPKIHRWLHKCDEEHATCIPLQQRNVVSAQQRNVVSAQQSPLVGIIQKLLTRDSVQASRLRVIDVNEGCVKSIPLSARYIALSYVWGHTPMITMQQQTYDVLSKPGGLDTIRQSLPRTILDAIELVKSLGESYLWVDTLCLIQDDSQDVDRGIHMMNSIYGGSYFTIVAGAGSDSNAGLPRIDGGRRLAQTTKELRPGLRMAVIHSIDWHLSRSVYSTRGWTLQELVLPRRTVIFINDQVYFRCQEANWCEETWSDKWNWIDDDDGNISRVPYWDQGWSASSWAYQKLCEDYSERKLRSDGDALRAVHGVIRPLLTDMRTPSVEGLPGYYLDMFLLFISSDGNMRRRSQFASFSWAGWEGHSPPKLLPLKRQGEDNEFDSFDSLAVSPDMRATFAQINMNVARELRKRKRHYREAFGKQSKPAAILLESFEHRFRPSRSNSLAEEEMRVRQDPRTQYAQRWREEVLKKEKEVCTDEERKLFRQRAPLGYWLDDRDMPKFPPYAVLQFETIAFHLLLGARPPWNAEGNLRSKMENGRFDRIEAMPLCSKQGRRVGWLHPDNISLLGAEGAAIELIVMSRCQTPTVRSALLDESPSPGPASGPWNLLWVLHIEWIDGIAERRGVGQVLTAALEGAVDPKPAKKIVLMG</sequence>
<comment type="caution">
    <text evidence="2">The sequence shown here is derived from an EMBL/GenBank/DDBJ whole genome shotgun (WGS) entry which is preliminary data.</text>
</comment>